<sequence length="29" mass="3242">MRGRGAGRGHEQQLAWGFHFAGKKFKLLG</sequence>
<keyword evidence="2" id="KW-1185">Reference proteome</keyword>
<dbReference type="AlphaFoldDB" id="A0A0B0PF38"/>
<dbReference type="Proteomes" id="UP000032142">
    <property type="component" value="Unassembled WGS sequence"/>
</dbReference>
<protein>
    <submittedName>
        <fullName evidence="1">Uncharacterized protein</fullName>
    </submittedName>
</protein>
<evidence type="ECO:0000313" key="1">
    <source>
        <dbReference type="EMBL" id="KHG23547.1"/>
    </source>
</evidence>
<dbReference type="EMBL" id="KN425465">
    <property type="protein sequence ID" value="KHG23547.1"/>
    <property type="molecule type" value="Genomic_DNA"/>
</dbReference>
<evidence type="ECO:0000313" key="2">
    <source>
        <dbReference type="Proteomes" id="UP000032142"/>
    </source>
</evidence>
<organism evidence="1 2">
    <name type="scientific">Gossypium arboreum</name>
    <name type="common">Tree cotton</name>
    <name type="synonym">Gossypium nanking</name>
    <dbReference type="NCBI Taxonomy" id="29729"/>
    <lineage>
        <taxon>Eukaryota</taxon>
        <taxon>Viridiplantae</taxon>
        <taxon>Streptophyta</taxon>
        <taxon>Embryophyta</taxon>
        <taxon>Tracheophyta</taxon>
        <taxon>Spermatophyta</taxon>
        <taxon>Magnoliopsida</taxon>
        <taxon>eudicotyledons</taxon>
        <taxon>Gunneridae</taxon>
        <taxon>Pentapetalae</taxon>
        <taxon>rosids</taxon>
        <taxon>malvids</taxon>
        <taxon>Malvales</taxon>
        <taxon>Malvaceae</taxon>
        <taxon>Malvoideae</taxon>
        <taxon>Gossypium</taxon>
    </lineage>
</organism>
<gene>
    <name evidence="1" type="ORF">F383_09487</name>
</gene>
<accession>A0A0B0PF38</accession>
<reference evidence="2" key="1">
    <citation type="submission" date="2014-09" db="EMBL/GenBank/DDBJ databases">
        <authorList>
            <person name="Mudge J."/>
            <person name="Ramaraj T."/>
            <person name="Lindquist I.E."/>
            <person name="Bharti A.K."/>
            <person name="Sundararajan A."/>
            <person name="Cameron C.T."/>
            <person name="Woodward J.E."/>
            <person name="May G.D."/>
            <person name="Brubaker C."/>
            <person name="Broadhvest J."/>
            <person name="Wilkins T.A."/>
        </authorList>
    </citation>
    <scope>NUCLEOTIDE SEQUENCE</scope>
    <source>
        <strain evidence="2">cv. AKA8401</strain>
    </source>
</reference>
<name>A0A0B0PF38_GOSAR</name>
<proteinExistence type="predicted"/>